<dbReference type="GO" id="GO:0004640">
    <property type="term" value="F:phosphoribosylanthranilate isomerase activity"/>
    <property type="evidence" value="ECO:0007669"/>
    <property type="project" value="TreeGrafter"/>
</dbReference>
<dbReference type="Proteomes" id="UP000005297">
    <property type="component" value="Unassembled WGS sequence"/>
</dbReference>
<dbReference type="CDD" id="cd00331">
    <property type="entry name" value="IGPS"/>
    <property type="match status" value="1"/>
</dbReference>
<dbReference type="InterPro" id="IPR011060">
    <property type="entry name" value="RibuloseP-bd_barrel"/>
</dbReference>
<comment type="catalytic activity">
    <reaction evidence="1 8">
        <text>1-(2-carboxyphenylamino)-1-deoxy-D-ribulose 5-phosphate + H(+) = (1S,2R)-1-C-(indol-3-yl)glycerol 3-phosphate + CO2 + H2O</text>
        <dbReference type="Rhea" id="RHEA:23476"/>
        <dbReference type="ChEBI" id="CHEBI:15377"/>
        <dbReference type="ChEBI" id="CHEBI:15378"/>
        <dbReference type="ChEBI" id="CHEBI:16526"/>
        <dbReference type="ChEBI" id="CHEBI:58613"/>
        <dbReference type="ChEBI" id="CHEBI:58866"/>
        <dbReference type="EC" id="4.1.1.48"/>
    </reaction>
</comment>
<dbReference type="STRING" id="314344.AL013_08415"/>
<keyword evidence="11" id="KW-1185">Reference proteome</keyword>
<evidence type="ECO:0000313" key="11">
    <source>
        <dbReference type="Proteomes" id="UP000005297"/>
    </source>
</evidence>
<dbReference type="RefSeq" id="WP_009849978.1">
    <property type="nucleotide sequence ID" value="NZ_DS022294.1"/>
</dbReference>
<dbReference type="InParanoid" id="Q0EWN8"/>
<dbReference type="EMBL" id="AATS01000019">
    <property type="protein sequence ID" value="EAU53639.1"/>
    <property type="molecule type" value="Genomic_DNA"/>
</dbReference>
<evidence type="ECO:0000256" key="6">
    <source>
        <dbReference type="ARBA" id="ARBA00023141"/>
    </source>
</evidence>
<evidence type="ECO:0000256" key="5">
    <source>
        <dbReference type="ARBA" id="ARBA00022822"/>
    </source>
</evidence>
<evidence type="ECO:0000259" key="9">
    <source>
        <dbReference type="Pfam" id="PF00218"/>
    </source>
</evidence>
<dbReference type="NCBIfam" id="NF001373">
    <property type="entry name" value="PRK00278.1-6"/>
    <property type="match status" value="1"/>
</dbReference>
<dbReference type="FunCoup" id="Q0EWN8">
    <property type="interactions" value="349"/>
</dbReference>
<feature type="domain" description="Indole-3-glycerol phosphate synthase" evidence="9">
    <location>
        <begin position="5"/>
        <end position="259"/>
    </location>
</feature>
<dbReference type="NCBIfam" id="NF001377">
    <property type="entry name" value="PRK00278.2-4"/>
    <property type="match status" value="1"/>
</dbReference>
<dbReference type="PANTHER" id="PTHR22854:SF2">
    <property type="entry name" value="INDOLE-3-GLYCEROL-PHOSPHATE SYNTHASE"/>
    <property type="match status" value="1"/>
</dbReference>
<dbReference type="OrthoDB" id="9804217at2"/>
<evidence type="ECO:0000256" key="8">
    <source>
        <dbReference type="HAMAP-Rule" id="MF_00134"/>
    </source>
</evidence>
<evidence type="ECO:0000313" key="10">
    <source>
        <dbReference type="EMBL" id="EAU53639.1"/>
    </source>
</evidence>
<keyword evidence="7 8" id="KW-0456">Lyase</keyword>
<evidence type="ECO:0000256" key="2">
    <source>
        <dbReference type="ARBA" id="ARBA00004696"/>
    </source>
</evidence>
<comment type="similarity">
    <text evidence="8">Belongs to the TrpC family.</text>
</comment>
<dbReference type="HAMAP" id="MF_00134_B">
    <property type="entry name" value="IGPS_B"/>
    <property type="match status" value="1"/>
</dbReference>
<evidence type="ECO:0000256" key="3">
    <source>
        <dbReference type="ARBA" id="ARBA00022605"/>
    </source>
</evidence>
<dbReference type="Gene3D" id="3.20.20.70">
    <property type="entry name" value="Aldolase class I"/>
    <property type="match status" value="1"/>
</dbReference>
<organism evidence="10 11">
    <name type="scientific">Mariprofundus ferrooxydans PV-1</name>
    <dbReference type="NCBI Taxonomy" id="314345"/>
    <lineage>
        <taxon>Bacteria</taxon>
        <taxon>Pseudomonadati</taxon>
        <taxon>Pseudomonadota</taxon>
        <taxon>Candidatius Mariprofundia</taxon>
        <taxon>Mariprofundales</taxon>
        <taxon>Mariprofundaceae</taxon>
        <taxon>Mariprofundus</taxon>
    </lineage>
</organism>
<dbReference type="UniPathway" id="UPA00035">
    <property type="reaction ID" value="UER00043"/>
</dbReference>
<evidence type="ECO:0000256" key="1">
    <source>
        <dbReference type="ARBA" id="ARBA00001633"/>
    </source>
</evidence>
<keyword evidence="6 8" id="KW-0057">Aromatic amino acid biosynthesis</keyword>
<keyword evidence="5 8" id="KW-0822">Tryptophan biosynthesis</keyword>
<dbReference type="GO" id="GO:0004425">
    <property type="term" value="F:indole-3-glycerol-phosphate synthase activity"/>
    <property type="evidence" value="ECO:0007669"/>
    <property type="project" value="UniProtKB-UniRule"/>
</dbReference>
<dbReference type="InterPro" id="IPR013798">
    <property type="entry name" value="Indole-3-glycerol_P_synth_dom"/>
</dbReference>
<dbReference type="eggNOG" id="COG0134">
    <property type="taxonomic scope" value="Bacteria"/>
</dbReference>
<name>Q0EWN8_9PROT</name>
<dbReference type="InterPro" id="IPR001468">
    <property type="entry name" value="Indole-3-GlycerolPSynthase_CS"/>
</dbReference>
<dbReference type="EC" id="4.1.1.48" evidence="8"/>
<evidence type="ECO:0000256" key="7">
    <source>
        <dbReference type="ARBA" id="ARBA00023239"/>
    </source>
</evidence>
<dbReference type="PROSITE" id="PS00614">
    <property type="entry name" value="IGPS"/>
    <property type="match status" value="1"/>
</dbReference>
<gene>
    <name evidence="8" type="primary">trpC</name>
    <name evidence="10" type="ORF">SPV1_12320</name>
</gene>
<keyword evidence="4 8" id="KW-0210">Decarboxylase</keyword>
<keyword evidence="3 8" id="KW-0028">Amino-acid biosynthesis</keyword>
<accession>Q0EWN8</accession>
<dbReference type="AlphaFoldDB" id="Q0EWN8"/>
<comment type="caution">
    <text evidence="10">The sequence shown here is derived from an EMBL/GenBank/DDBJ whole genome shotgun (WGS) entry which is preliminary data.</text>
</comment>
<reference evidence="10 11" key="1">
    <citation type="submission" date="2006-09" db="EMBL/GenBank/DDBJ databases">
        <authorList>
            <person name="Emerson D."/>
            <person name="Ferriera S."/>
            <person name="Johnson J."/>
            <person name="Kravitz S."/>
            <person name="Halpern A."/>
            <person name="Remington K."/>
            <person name="Beeson K."/>
            <person name="Tran B."/>
            <person name="Rogers Y.-H."/>
            <person name="Friedman R."/>
            <person name="Venter J.C."/>
        </authorList>
    </citation>
    <scope>NUCLEOTIDE SEQUENCE [LARGE SCALE GENOMIC DNA]</scope>
    <source>
        <strain evidence="10 11">PV-1</strain>
    </source>
</reference>
<dbReference type="SUPFAM" id="SSF51366">
    <property type="entry name" value="Ribulose-phoshate binding barrel"/>
    <property type="match status" value="1"/>
</dbReference>
<dbReference type="InterPro" id="IPR045186">
    <property type="entry name" value="Indole-3-glycerol_P_synth"/>
</dbReference>
<sequence>MSSILNEIAEYKRGWVTTCKQQHPESELLALAAACTPLDFAGALSSRINNKQNAVIAEVKKASPSKGVIRPDFDPVAIARSYASGGASCLSVLTDVNYFQGADSYVRDIRKAVSLPILRKDFMLDPYQIIEAKAMGADAILVILAMVDDTLALELTACARDLGLSVLPEVHNAAELERAMKLDTELMGINNRNLHTFDTTLDTTLELLGLMGDQRTVITESGIFTRNDIAAMNAAGVYGFLIGESLMRQPEPGAALAELIAVQS</sequence>
<dbReference type="InterPro" id="IPR013785">
    <property type="entry name" value="Aldolase_TIM"/>
</dbReference>
<dbReference type="FunFam" id="3.20.20.70:FF:000024">
    <property type="entry name" value="Indole-3-glycerol phosphate synthase"/>
    <property type="match status" value="1"/>
</dbReference>
<evidence type="ECO:0000256" key="4">
    <source>
        <dbReference type="ARBA" id="ARBA00022793"/>
    </source>
</evidence>
<dbReference type="Pfam" id="PF00218">
    <property type="entry name" value="IGPS"/>
    <property type="match status" value="1"/>
</dbReference>
<dbReference type="HOGENOM" id="CLU_034247_2_0_0"/>
<comment type="pathway">
    <text evidence="2 8">Amino-acid biosynthesis; L-tryptophan biosynthesis; L-tryptophan from chorismate: step 4/5.</text>
</comment>
<proteinExistence type="inferred from homology"/>
<dbReference type="PANTHER" id="PTHR22854">
    <property type="entry name" value="TRYPTOPHAN BIOSYNTHESIS PROTEIN"/>
    <property type="match status" value="1"/>
</dbReference>
<dbReference type="GO" id="GO:0000162">
    <property type="term" value="P:L-tryptophan biosynthetic process"/>
    <property type="evidence" value="ECO:0007669"/>
    <property type="project" value="UniProtKB-UniRule"/>
</dbReference>
<protein>
    <recommendedName>
        <fullName evidence="8">Indole-3-glycerol phosphate synthase</fullName>
        <shortName evidence="8">IGPS</shortName>
        <ecNumber evidence="8">4.1.1.48</ecNumber>
    </recommendedName>
</protein>